<gene>
    <name evidence="1" type="ORF">HELGO_WM4758</name>
</gene>
<reference evidence="1" key="1">
    <citation type="submission" date="2020-01" db="EMBL/GenBank/DDBJ databases">
        <authorList>
            <person name="Meier V. D."/>
            <person name="Meier V D."/>
        </authorList>
    </citation>
    <scope>NUCLEOTIDE SEQUENCE</scope>
    <source>
        <strain evidence="1">HLG_WM_MAG_05</strain>
    </source>
</reference>
<proteinExistence type="predicted"/>
<accession>A0A6S6TLC2</accession>
<name>A0A6S6TLC2_9BACT</name>
<organism evidence="1">
    <name type="scientific">uncultured Sulfurovum sp</name>
    <dbReference type="NCBI Taxonomy" id="269237"/>
    <lineage>
        <taxon>Bacteria</taxon>
        <taxon>Pseudomonadati</taxon>
        <taxon>Campylobacterota</taxon>
        <taxon>Epsilonproteobacteria</taxon>
        <taxon>Campylobacterales</taxon>
        <taxon>Sulfurovaceae</taxon>
        <taxon>Sulfurovum</taxon>
        <taxon>environmental samples</taxon>
    </lineage>
</organism>
<dbReference type="EMBL" id="CACVAU010000052">
    <property type="protein sequence ID" value="CAA6817350.1"/>
    <property type="molecule type" value="Genomic_DNA"/>
</dbReference>
<sequence>MKSIIRTMMILTLVSVFAMGISTSAYLIAIPTSLSNVQSKLQKNGFRILGTHHNVITITNKELQNTNTYTATLQVYVGSSGIRIQNPEYFGAAYLDHRYKQGYFQVTMTALIKVFGNLKGSQERLNSNELSNYRFMPGMPQFKQFISVCKTEKVQRKIQGNKNILYTLPLPNGTILVGHRLSTGTNGFLRKLGQTKNSQILPYEVLIYSNEVKMMHPKFYLALSLPQLSMDQFMKIADIPDKIERDIRNAYK</sequence>
<evidence type="ECO:0000313" key="1">
    <source>
        <dbReference type="EMBL" id="CAA6817350.1"/>
    </source>
</evidence>
<protein>
    <submittedName>
        <fullName evidence="1">Uncharacterized protein</fullName>
    </submittedName>
</protein>
<dbReference type="AlphaFoldDB" id="A0A6S6TLC2"/>